<accession>A0A7I2V4X7</accession>
<dbReference type="OrthoDB" id="10250783at2759"/>
<feature type="chain" id="PRO_5029443346" evidence="1">
    <location>
        <begin position="22"/>
        <end position="100"/>
    </location>
</feature>
<keyword evidence="3" id="KW-1185">Reference proteome</keyword>
<dbReference type="PANTHER" id="PTHR12138">
    <property type="entry name" value="PRIMATE-EXPANDED PROTEIN FAMILY"/>
    <property type="match status" value="1"/>
</dbReference>
<evidence type="ECO:0000256" key="1">
    <source>
        <dbReference type="SAM" id="SignalP"/>
    </source>
</evidence>
<gene>
    <name evidence="2" type="primary">PITRM1</name>
</gene>
<reference evidence="2 3" key="3">
    <citation type="journal article" date="2004" name="Nature">
        <title>Finishing the euchromatic sequence of the human genome.</title>
        <authorList>
            <consortium name="International Human Genome Sequencing Consortium"/>
        </authorList>
    </citation>
    <scope>NUCLEOTIDE SEQUENCE [LARGE SCALE GENOMIC DNA]</scope>
</reference>
<dbReference type="HGNC" id="HGNC:17663">
    <property type="gene designation" value="PITRM1"/>
</dbReference>
<dbReference type="EMBL" id="AL451164">
    <property type="status" value="NOT_ANNOTATED_CDS"/>
    <property type="molecule type" value="Genomic_DNA"/>
</dbReference>
<dbReference type="GeneTree" id="ENSGT00390000018381"/>
<dbReference type="PANTHER" id="PTHR12138:SF135">
    <property type="entry name" value="SAM DOMAIN-CONTAINING PROTEIN"/>
    <property type="match status" value="1"/>
</dbReference>
<dbReference type="Proteomes" id="UP000005640">
    <property type="component" value="Chromosome 10"/>
</dbReference>
<protein>
    <submittedName>
        <fullName evidence="2">Pitrilysin metallopeptidase 1</fullName>
    </submittedName>
</protein>
<sequence>MWRCGGRQGLCVLRRLSGGLALSPRLECSGVISAHCSLHFPGSSDSPASASQVSGTTGTCHHIRLIFGQAGLELLTSDMHTTERGDGTVTGLVRGLCSIN</sequence>
<dbReference type="AlphaFoldDB" id="A0A7I2V4X7"/>
<proteinExistence type="predicted"/>
<reference evidence="2" key="4">
    <citation type="submission" date="2025-08" db="UniProtKB">
        <authorList>
            <consortium name="Ensembl"/>
        </authorList>
    </citation>
    <scope>IDENTIFICATION</scope>
</reference>
<reference evidence="2 3" key="1">
    <citation type="journal article" date="2001" name="Nature">
        <title>Initial sequencing and analysis of the human genome.</title>
        <authorList>
            <consortium name="International Human Genome Sequencing Consortium"/>
            <person name="Lander E.S."/>
            <person name="Linton L.M."/>
            <person name="Birren B."/>
            <person name="Nusbaum C."/>
            <person name="Zody M.C."/>
            <person name="Baldwin J."/>
            <person name="Devon K."/>
            <person name="Dewar K."/>
            <person name="Doyle M."/>
            <person name="FitzHugh W."/>
            <person name="Funke R."/>
            <person name="Gage D."/>
            <person name="Harris K."/>
            <person name="Heaford A."/>
            <person name="Howland J."/>
            <person name="Kann L."/>
            <person name="Lehoczky J."/>
            <person name="LeVine R."/>
            <person name="McEwan P."/>
            <person name="McKernan K."/>
            <person name="Meldrim J."/>
            <person name="Mesirov J.P."/>
            <person name="Miranda C."/>
            <person name="Morris W."/>
            <person name="Naylor J."/>
            <person name="Raymond C."/>
            <person name="Rosetti M."/>
            <person name="Santos R."/>
            <person name="Sheridan A."/>
            <person name="Sougnez C."/>
            <person name="Stange-Thomann N."/>
            <person name="Stojanovic N."/>
            <person name="Subramanian A."/>
            <person name="Wyman D."/>
            <person name="Rogers J."/>
            <person name="Sulston J."/>
            <person name="Ainscough R."/>
            <person name="Beck S."/>
            <person name="Bentley D."/>
            <person name="Burton J."/>
            <person name="Clee C."/>
            <person name="Carter N."/>
            <person name="Coulson A."/>
            <person name="Deadman R."/>
            <person name="Deloukas P."/>
            <person name="Dunham A."/>
            <person name="Dunham I."/>
            <person name="Durbin R."/>
            <person name="French L."/>
            <person name="Grafham D."/>
            <person name="Gregory S."/>
            <person name="Hubbard T."/>
            <person name="Humphray S."/>
            <person name="Hunt A."/>
            <person name="Jones M."/>
            <person name="Lloyd C."/>
            <person name="McMurray A."/>
            <person name="Matthews L."/>
            <person name="Mercer S."/>
            <person name="Milne S."/>
            <person name="Mullikin J.C."/>
            <person name="Mungall A."/>
            <person name="Plumb R."/>
            <person name="Ross M."/>
            <person name="Shownkeen R."/>
            <person name="Sims S."/>
            <person name="Waterston R.H."/>
            <person name="Wilson R.K."/>
            <person name="Hillier L.W."/>
            <person name="McPherson J.D."/>
            <person name="Marra M.A."/>
            <person name="Mardis E.R."/>
            <person name="Fulton L.A."/>
            <person name="Chinwalla A.T."/>
            <person name="Pepin K.H."/>
            <person name="Gish W.R."/>
            <person name="Chissoe S.L."/>
            <person name="Wendl M.C."/>
            <person name="Delehaunty K.D."/>
            <person name="Miner T.L."/>
            <person name="Delehaunty A."/>
            <person name="Kramer J.B."/>
            <person name="Cook L.L."/>
            <person name="Fulton R.S."/>
            <person name="Johnson D.L."/>
            <person name="Minx P.J."/>
            <person name="Clifton S.W."/>
            <person name="Hawkins T."/>
            <person name="Branscomb E."/>
            <person name="Predki P."/>
            <person name="Richardson P."/>
            <person name="Wenning S."/>
            <person name="Slezak T."/>
            <person name="Doggett N."/>
            <person name="Cheng J.F."/>
            <person name="Olsen A."/>
            <person name="Lucas S."/>
            <person name="Elkin C."/>
            <person name="Uberbacher E."/>
            <person name="Frazier M."/>
            <person name="Gibbs R.A."/>
            <person name="Muzny D.M."/>
            <person name="Scherer S.E."/>
            <person name="Bouck J.B."/>
            <person name="Sodergren E.J."/>
            <person name="Worley K.C."/>
            <person name="Rives C.M."/>
            <person name="Gorrell J.H."/>
            <person name="Metzker M.L."/>
            <person name="Naylor S.L."/>
            <person name="Kucherlapati R.S."/>
            <person name="Nelson D.L."/>
            <person name="Weinstock G.M."/>
            <person name="Sakaki Y."/>
            <person name="Fujiyama A."/>
            <person name="Hattori M."/>
            <person name="Yada T."/>
            <person name="Toyoda A."/>
            <person name="Itoh T."/>
            <person name="Kawagoe C."/>
            <person name="Watanabe H."/>
            <person name="Totoki Y."/>
            <person name="Taylor T."/>
            <person name="Weissenbach J."/>
            <person name="Heilig R."/>
            <person name="Saurin W."/>
            <person name="Artiguenave F."/>
            <person name="Brottier P."/>
            <person name="Bruls T."/>
            <person name="Pelletier E."/>
            <person name="Robert C."/>
            <person name="Wincker P."/>
            <person name="Smith D.R."/>
            <person name="Doucette-Stamm L."/>
            <person name="Rubenfield M."/>
            <person name="Weinstock K."/>
            <person name="Lee H.M."/>
            <person name="Dubois J."/>
            <person name="Rosenthal A."/>
            <person name="Platzer M."/>
            <person name="Nyakatura G."/>
            <person name="Taudien S."/>
            <person name="Rump A."/>
            <person name="Yang H."/>
            <person name="Yu J."/>
            <person name="Wang J."/>
            <person name="Huang G."/>
            <person name="Gu J."/>
            <person name="Hood L."/>
            <person name="Rowen L."/>
            <person name="Madan A."/>
            <person name="Qin S."/>
            <person name="Davis R.W."/>
            <person name="Federspiel N.A."/>
            <person name="Abola A.P."/>
            <person name="Proctor M.J."/>
            <person name="Myers R.M."/>
            <person name="Schmutz J."/>
            <person name="Dickson M."/>
            <person name="Grimwood J."/>
            <person name="Cox D.R."/>
            <person name="Olson M.V."/>
            <person name="Kaul R."/>
            <person name="Raymond C."/>
            <person name="Shimizu N."/>
            <person name="Kawasaki K."/>
            <person name="Minoshima S."/>
            <person name="Evans G.A."/>
            <person name="Athanasiou M."/>
            <person name="Schultz R."/>
            <person name="Roe B.A."/>
            <person name="Chen F."/>
            <person name="Pan H."/>
            <person name="Ramser J."/>
            <person name="Lehrach H."/>
            <person name="Reinhardt R."/>
            <person name="McCombie W.R."/>
            <person name="de la Bastide M."/>
            <person name="Dedhia N."/>
            <person name="Blocker H."/>
            <person name="Hornischer K."/>
            <person name="Nordsiek G."/>
            <person name="Agarwala R."/>
            <person name="Aravind L."/>
            <person name="Bailey J.A."/>
            <person name="Bateman A."/>
            <person name="Batzoglou S."/>
            <person name="Birney E."/>
            <person name="Bork P."/>
            <person name="Brown D.G."/>
            <person name="Burge C.B."/>
            <person name="Cerutti L."/>
            <person name="Chen H.C."/>
            <person name="Church D."/>
            <person name="Clamp M."/>
            <person name="Copley R.R."/>
            <person name="Doerks T."/>
            <person name="Eddy S.R."/>
            <person name="Eichler E.E."/>
            <person name="Furey T.S."/>
            <person name="Galagan J."/>
            <person name="Gilbert J.G."/>
            <person name="Harmon C."/>
            <person name="Hayashizaki Y."/>
            <person name="Haussler D."/>
            <person name="Hermjakob H."/>
            <person name="Hokamp K."/>
            <person name="Jang W."/>
            <person name="Johnson L.S."/>
            <person name="Jones T.A."/>
            <person name="Kasif S."/>
            <person name="Kaspryzk A."/>
            <person name="Kennedy S."/>
            <person name="Kent W.J."/>
            <person name="Kitts P."/>
            <person name="Koonin E.V."/>
            <person name="Korf I."/>
            <person name="Kulp D."/>
            <person name="Lancet D."/>
            <person name="Lowe T.M."/>
            <person name="McLysaght A."/>
            <person name="Mikkelsen T."/>
            <person name="Moran J.V."/>
            <person name="Mulder N."/>
            <person name="Pollara V.J."/>
            <person name="Ponting C.P."/>
            <person name="Schuler G."/>
            <person name="Schultz J."/>
            <person name="Slater G."/>
            <person name="Smit A.F."/>
            <person name="Stupka E."/>
            <person name="Szustakowski J."/>
            <person name="Thierry-Mieg D."/>
            <person name="Thierry-Mieg J."/>
            <person name="Wagner L."/>
            <person name="Wallis J."/>
            <person name="Wheeler R."/>
            <person name="Williams A."/>
            <person name="Wolf Y.I."/>
            <person name="Wolfe K.H."/>
            <person name="Yang S.P."/>
            <person name="Yeh R.F."/>
            <person name="Collins F."/>
            <person name="Guyer M.S."/>
            <person name="Peterson J."/>
            <person name="Felsenfeld A."/>
            <person name="Wetterstrand K.A."/>
            <person name="Patrinos A."/>
            <person name="Morgan M.J."/>
            <person name="de Jong P."/>
            <person name="Catanese J.J."/>
            <person name="Osoegawa K."/>
            <person name="Shizuya H."/>
            <person name="Choi S."/>
            <person name="Chen Y.J."/>
        </authorList>
    </citation>
    <scope>NUCLEOTIDE SEQUENCE [LARGE SCALE GENOMIC DNA]</scope>
</reference>
<evidence type="ECO:0000313" key="3">
    <source>
        <dbReference type="Proteomes" id="UP000005640"/>
    </source>
</evidence>
<reference evidence="2" key="2">
    <citation type="journal article" date="2004" name="Nature">
        <title>The DNA sequence and comparative analysis of human chromosome 10.</title>
        <authorList>
            <person name="Deloukas P."/>
            <person name="Earthrowl M.E."/>
            <person name="Grafham D.V."/>
            <person name="Rubenfield M."/>
            <person name="French L."/>
            <person name="Steward C.A."/>
            <person name="Sims S.K."/>
            <person name="Jones M.C."/>
            <person name="Searle S."/>
            <person name="Scott C."/>
            <person name="Howe K."/>
            <person name="Hunt S.E."/>
            <person name="Andrews T.D."/>
            <person name="Gilbert J.G."/>
            <person name="Swarbreck D."/>
            <person name="Ashurst J.L."/>
            <person name="Taylor A."/>
            <person name="Battles J."/>
            <person name="Bird C.P."/>
            <person name="Ainscough R."/>
            <person name="Almeida J.P."/>
            <person name="Ashwell R.I."/>
            <person name="Ambrose K.D."/>
            <person name="Babbage A.K."/>
            <person name="Bagguley C.L."/>
            <person name="Bailey J."/>
            <person name="Banerjee R."/>
            <person name="Bates K."/>
            <person name="Beasley H."/>
            <person name="Bray-Allen S."/>
            <person name="Brown A.J."/>
            <person name="Brown J.Y."/>
            <person name="Burford D.C."/>
            <person name="Burrill W."/>
            <person name="Burton J."/>
            <person name="Cahill P."/>
            <person name="Camire D."/>
            <person name="Carter N.P."/>
            <person name="Chapman J.C."/>
            <person name="Clark S.Y."/>
            <person name="Clarke G."/>
            <person name="Clee C.M."/>
            <person name="Clegg S."/>
            <person name="Corby N."/>
            <person name="Coulson A."/>
            <person name="Dhami P."/>
            <person name="Dutta I."/>
            <person name="Dunn M."/>
            <person name="Faulkner L."/>
            <person name="Frankish A."/>
            <person name="Frankland J.A."/>
            <person name="Garner P."/>
            <person name="Garnett J."/>
            <person name="Gribble S."/>
            <person name="Griffiths C."/>
            <person name="Grocock R."/>
            <person name="Gustafson E."/>
            <person name="Hammond S."/>
            <person name="Harley J.L."/>
            <person name="Hart E."/>
            <person name="Heath P.D."/>
            <person name="Ho T.P."/>
            <person name="Hopkins B."/>
            <person name="Horne J."/>
            <person name="Howden P.J."/>
            <person name="Huckle E."/>
            <person name="Hynds C."/>
            <person name="Johnson C."/>
            <person name="Johnson D."/>
            <person name="Kana A."/>
            <person name="Kay M."/>
            <person name="Kimberley A.M."/>
            <person name="Kershaw J.K."/>
            <person name="Kokkinaki M."/>
            <person name="Laird G.K."/>
            <person name="Lawlor S."/>
            <person name="Lee H.M."/>
            <person name="Leongamornlert D.A."/>
            <person name="Laird G."/>
            <person name="Lloyd C."/>
            <person name="Lloyd D.M."/>
            <person name="Loveland J."/>
            <person name="Lovell J."/>
            <person name="McLaren S."/>
            <person name="McLay K.E."/>
            <person name="McMurray A."/>
            <person name="Mashreghi-Mohammadi M."/>
            <person name="Matthews L."/>
            <person name="Milne S."/>
            <person name="Nickerson T."/>
            <person name="Nguyen M."/>
            <person name="Overton-Larty E."/>
            <person name="Palmer S.A."/>
            <person name="Pearce A.V."/>
            <person name="Peck A.I."/>
            <person name="Pelan S."/>
            <person name="Phillimore B."/>
            <person name="Porter K."/>
            <person name="Rice C.M."/>
            <person name="Rogosin A."/>
            <person name="Ross M.T."/>
            <person name="Sarafidou T."/>
            <person name="Sehra H.K."/>
            <person name="Shownkeen R."/>
            <person name="Skuce C.D."/>
            <person name="Smith M."/>
            <person name="Standring L."/>
            <person name="Sycamore N."/>
            <person name="Tester J."/>
            <person name="Thorpe A."/>
            <person name="Torcasso W."/>
            <person name="Tracey A."/>
            <person name="Tromans A."/>
            <person name="Tsolas J."/>
            <person name="Wall M."/>
            <person name="Walsh J."/>
            <person name="Wang H."/>
            <person name="Weinstock K."/>
            <person name="West A.P."/>
            <person name="Willey D.L."/>
            <person name="Whitehead S.L."/>
            <person name="Wilming L."/>
            <person name="Wray P.W."/>
            <person name="Young L."/>
            <person name="Chen Y."/>
            <person name="Lovering R.C."/>
            <person name="Moschonas N.K."/>
            <person name="Siebert R."/>
            <person name="Fechtel K."/>
            <person name="Bentley D."/>
            <person name="Durbin R."/>
            <person name="Hubbard T."/>
            <person name="Doucette-Stamm L."/>
            <person name="Beck S."/>
            <person name="Smith D.R."/>
            <person name="Rogers J."/>
        </authorList>
    </citation>
    <scope>NUCLEOTIDE SEQUENCE [LARGE SCALE GENOMIC DNA]</scope>
</reference>
<feature type="signal peptide" evidence="1">
    <location>
        <begin position="1"/>
        <end position="21"/>
    </location>
</feature>
<dbReference type="Ensembl" id="ENST00000679309.1">
    <property type="protein sequence ID" value="ENSP00000504234.1"/>
    <property type="gene ID" value="ENSG00000107959.17"/>
</dbReference>
<dbReference type="Bgee" id="ENSG00000107959">
    <property type="expression patterns" value="Expressed in apex of heart and 196 other cell types or tissues"/>
</dbReference>
<dbReference type="OpenTargets" id="ENSG00000107959"/>
<evidence type="ECO:0000313" key="2">
    <source>
        <dbReference type="Ensembl" id="ENSP00000504234.1"/>
    </source>
</evidence>
<reference evidence="2" key="5">
    <citation type="submission" date="2025-09" db="UniProtKB">
        <authorList>
            <consortium name="Ensembl"/>
        </authorList>
    </citation>
    <scope>IDENTIFICATION</scope>
</reference>
<organism evidence="2 3">
    <name type="scientific">Homo sapiens</name>
    <name type="common">Human</name>
    <dbReference type="NCBI Taxonomy" id="9606"/>
    <lineage>
        <taxon>Eukaryota</taxon>
        <taxon>Metazoa</taxon>
        <taxon>Chordata</taxon>
        <taxon>Craniata</taxon>
        <taxon>Vertebrata</taxon>
        <taxon>Euteleostomi</taxon>
        <taxon>Mammalia</taxon>
        <taxon>Eutheria</taxon>
        <taxon>Euarchontoglires</taxon>
        <taxon>Primates</taxon>
        <taxon>Haplorrhini</taxon>
        <taxon>Catarrhini</taxon>
        <taxon>Hominidae</taxon>
        <taxon>Homo</taxon>
    </lineage>
</organism>
<dbReference type="Ensembl" id="ENST00000679309.1">
    <property type="protein sequence ID" value="ENSP00000504234.1"/>
    <property type="gene ID" value="ENSG00000107959.18"/>
</dbReference>
<keyword evidence="1" id="KW-0732">Signal</keyword>
<name>A0A7I2V4X7_HUMAN</name>